<dbReference type="EMBL" id="KV441561">
    <property type="protein sequence ID" value="OAF99852.1"/>
    <property type="molecule type" value="Genomic_DNA"/>
</dbReference>
<evidence type="ECO:0000313" key="5">
    <source>
        <dbReference type="Proteomes" id="UP000077069"/>
    </source>
</evidence>
<evidence type="ECO:0000313" key="4">
    <source>
        <dbReference type="EMBL" id="OAF99852.1"/>
    </source>
</evidence>
<dbReference type="Proteomes" id="UP000077069">
    <property type="component" value="Unassembled WGS sequence"/>
</dbReference>
<evidence type="ECO:0000259" key="3">
    <source>
        <dbReference type="Pfam" id="PF00704"/>
    </source>
</evidence>
<dbReference type="Pfam" id="PF00704">
    <property type="entry name" value="Glyco_hydro_18"/>
    <property type="match status" value="1"/>
</dbReference>
<dbReference type="GO" id="GO:0008061">
    <property type="term" value="F:chitin binding"/>
    <property type="evidence" value="ECO:0007669"/>
    <property type="project" value="UniProtKB-KW"/>
</dbReference>
<dbReference type="RefSeq" id="XP_018030218.1">
    <property type="nucleotide sequence ID" value="XM_018175036.1"/>
</dbReference>
<reference evidence="4 5" key="1">
    <citation type="submission" date="2016-05" db="EMBL/GenBank/DDBJ databases">
        <title>Comparative analysis of secretome profiles of manganese(II)-oxidizing ascomycete fungi.</title>
        <authorList>
            <consortium name="DOE Joint Genome Institute"/>
            <person name="Zeiner C.A."/>
            <person name="Purvine S.O."/>
            <person name="Zink E.M."/>
            <person name="Wu S."/>
            <person name="Pasa-Tolic L."/>
            <person name="Chaput D.L."/>
            <person name="Haridas S."/>
            <person name="Grigoriev I.V."/>
            <person name="Santelli C.M."/>
            <person name="Hansel C.M."/>
        </authorList>
    </citation>
    <scope>NUCLEOTIDE SEQUENCE [LARGE SCALE GENOMIC DNA]</scope>
    <source>
        <strain evidence="4 5">AP3s5-JAC2a</strain>
    </source>
</reference>
<feature type="domain" description="GH18" evidence="3">
    <location>
        <begin position="81"/>
        <end position="135"/>
    </location>
</feature>
<sequence>NCSTTITNTSSLPKQFGWIGHCDSSNFDGGCLCLAAGVPNRDGSYTHICCDCRFDRCAWRSEFGFLSRQSQQFLAIPERNIISIGGWAFATELGMSNNLREALQEANHGTIATNLARCFRDKKFDGVDFYWEYPGVFPLSALVQR</sequence>
<dbReference type="STRING" id="1460663.A0A177BWS6"/>
<accession>A0A177BWS6</accession>
<dbReference type="SUPFAM" id="SSF51445">
    <property type="entry name" value="(Trans)glycosidases"/>
    <property type="match status" value="1"/>
</dbReference>
<keyword evidence="2" id="KW-0843">Virulence</keyword>
<dbReference type="AlphaFoldDB" id="A0A177BWS6"/>
<gene>
    <name evidence="4" type="ORF">CC84DRAFT_1103946</name>
</gene>
<dbReference type="GO" id="GO:0005975">
    <property type="term" value="P:carbohydrate metabolic process"/>
    <property type="evidence" value="ECO:0007669"/>
    <property type="project" value="InterPro"/>
</dbReference>
<dbReference type="InParanoid" id="A0A177BWS6"/>
<feature type="non-terminal residue" evidence="4">
    <location>
        <position position="1"/>
    </location>
</feature>
<dbReference type="InterPro" id="IPR017853">
    <property type="entry name" value="GH"/>
</dbReference>
<keyword evidence="1" id="KW-0147">Chitin-binding</keyword>
<evidence type="ECO:0000256" key="1">
    <source>
        <dbReference type="ARBA" id="ARBA00022669"/>
    </source>
</evidence>
<organism evidence="4 5">
    <name type="scientific">Paraphaeosphaeria sporulosa</name>
    <dbReference type="NCBI Taxonomy" id="1460663"/>
    <lineage>
        <taxon>Eukaryota</taxon>
        <taxon>Fungi</taxon>
        <taxon>Dikarya</taxon>
        <taxon>Ascomycota</taxon>
        <taxon>Pezizomycotina</taxon>
        <taxon>Dothideomycetes</taxon>
        <taxon>Pleosporomycetidae</taxon>
        <taxon>Pleosporales</taxon>
        <taxon>Massarineae</taxon>
        <taxon>Didymosphaeriaceae</taxon>
        <taxon>Paraphaeosphaeria</taxon>
    </lineage>
</organism>
<dbReference type="OrthoDB" id="73875at2759"/>
<proteinExistence type="predicted"/>
<dbReference type="PANTHER" id="PTHR47700:SF2">
    <property type="entry name" value="CHITINASE"/>
    <property type="match status" value="1"/>
</dbReference>
<dbReference type="InterPro" id="IPR053214">
    <property type="entry name" value="LysM12-like"/>
</dbReference>
<name>A0A177BWS6_9PLEO</name>
<dbReference type="GeneID" id="28758522"/>
<keyword evidence="5" id="KW-1185">Reference proteome</keyword>
<dbReference type="InterPro" id="IPR001223">
    <property type="entry name" value="Glyco_hydro18_cat"/>
</dbReference>
<dbReference type="PANTHER" id="PTHR47700">
    <property type="entry name" value="V CHITINASE, PUTATIVE (AFU_ORTHOLOGUE AFUA_6G13720)-RELATED"/>
    <property type="match status" value="1"/>
</dbReference>
<dbReference type="Gene3D" id="3.20.20.80">
    <property type="entry name" value="Glycosidases"/>
    <property type="match status" value="1"/>
</dbReference>
<evidence type="ECO:0000256" key="2">
    <source>
        <dbReference type="ARBA" id="ARBA00023026"/>
    </source>
</evidence>
<protein>
    <recommendedName>
        <fullName evidence="3">GH18 domain-containing protein</fullName>
    </recommendedName>
</protein>